<gene>
    <name evidence="2" type="ORF">DB32_001248</name>
</gene>
<sequence>MSGTGGDDAFEALSDCAACRVESSVVELIAARGGAGVVLESKCRLCLREQREGALVFAGERFAGDEAAARAALARWARSEGDDDVERFVQAHFAVVGPGVDAVGAIAARLARGEPVETSFDAIAWLFPGVGAIGGGGAPPARPEDDDARATTPFVRPAPQESAPPVRRSVPPIIPTTHESIPLHKQPLRVSARALCAVMLADGQASPADRAFLDATLRAWGHPPLRDDDLAVWRPHDLGWPHDPRAVVDAMARLAFVDGERDTTEWRVAREFARAWGVPLEVLEALGLELEREHERGLRRVVSSLTRLFVR</sequence>
<dbReference type="EMBL" id="CP011125">
    <property type="protein sequence ID" value="AKF04099.1"/>
    <property type="molecule type" value="Genomic_DNA"/>
</dbReference>
<organism evidence="2 3">
    <name type="scientific">Sandaracinus amylolyticus</name>
    <dbReference type="NCBI Taxonomy" id="927083"/>
    <lineage>
        <taxon>Bacteria</taxon>
        <taxon>Pseudomonadati</taxon>
        <taxon>Myxococcota</taxon>
        <taxon>Polyangia</taxon>
        <taxon>Polyangiales</taxon>
        <taxon>Sandaracinaceae</taxon>
        <taxon>Sandaracinus</taxon>
    </lineage>
</organism>
<feature type="region of interest" description="Disordered" evidence="1">
    <location>
        <begin position="136"/>
        <end position="172"/>
    </location>
</feature>
<evidence type="ECO:0000313" key="3">
    <source>
        <dbReference type="Proteomes" id="UP000034883"/>
    </source>
</evidence>
<dbReference type="KEGG" id="samy:DB32_001248"/>
<protein>
    <submittedName>
        <fullName evidence="2">Uncharacterized protein</fullName>
    </submittedName>
</protein>
<dbReference type="SUPFAM" id="SSF158682">
    <property type="entry name" value="TerB-like"/>
    <property type="match status" value="1"/>
</dbReference>
<dbReference type="Proteomes" id="UP000034883">
    <property type="component" value="Chromosome"/>
</dbReference>
<evidence type="ECO:0000256" key="1">
    <source>
        <dbReference type="SAM" id="MobiDB-lite"/>
    </source>
</evidence>
<proteinExistence type="predicted"/>
<accession>A0A0F6SDV4</accession>
<dbReference type="RefSeq" id="WP_053231479.1">
    <property type="nucleotide sequence ID" value="NZ_CP011125.1"/>
</dbReference>
<dbReference type="STRING" id="927083.DB32_001248"/>
<dbReference type="Gene3D" id="1.10.3680.10">
    <property type="entry name" value="TerB-like"/>
    <property type="match status" value="1"/>
</dbReference>
<name>A0A0F6SDV4_9BACT</name>
<evidence type="ECO:0000313" key="2">
    <source>
        <dbReference type="EMBL" id="AKF04099.1"/>
    </source>
</evidence>
<dbReference type="AlphaFoldDB" id="A0A0F6SDV4"/>
<keyword evidence="3" id="KW-1185">Reference proteome</keyword>
<dbReference type="InterPro" id="IPR029024">
    <property type="entry name" value="TerB-like"/>
</dbReference>
<reference evidence="2 3" key="1">
    <citation type="submission" date="2015-03" db="EMBL/GenBank/DDBJ databases">
        <title>Genome assembly of Sandaracinus amylolyticus DSM 53668.</title>
        <authorList>
            <person name="Sharma G."/>
            <person name="Subramanian S."/>
        </authorList>
    </citation>
    <scope>NUCLEOTIDE SEQUENCE [LARGE SCALE GENOMIC DNA]</scope>
    <source>
        <strain evidence="2 3">DSM 53668</strain>
    </source>
</reference>